<dbReference type="AlphaFoldDB" id="A0A2R7UEG5"/>
<reference evidence="1 2" key="1">
    <citation type="submission" date="2018-04" db="EMBL/GenBank/DDBJ databases">
        <authorList>
            <person name="Go L.Y."/>
            <person name="Mitchell J.A."/>
        </authorList>
    </citation>
    <scope>NUCLEOTIDE SEQUENCE [LARGE SCALE GENOMIC DNA]</scope>
    <source>
        <strain evidence="1 2">KCJK7865</strain>
    </source>
</reference>
<evidence type="ECO:0000313" key="2">
    <source>
        <dbReference type="Proteomes" id="UP000244874"/>
    </source>
</evidence>
<evidence type="ECO:0008006" key="3">
    <source>
        <dbReference type="Google" id="ProtNLM"/>
    </source>
</evidence>
<dbReference type="Proteomes" id="UP000244874">
    <property type="component" value="Unassembled WGS sequence"/>
</dbReference>
<gene>
    <name evidence="1" type="ORF">DBB42_19420</name>
</gene>
<protein>
    <recommendedName>
        <fullName evidence="3">Delta-60 repeat protein</fullName>
    </recommendedName>
</protein>
<sequence length="437" mass="46055">MAGHTELQMESIHFQVLFVSQIMTLDNSAARSCKIDKAFGDQGKVEIVFPGGVESGVHGLAISQSRLIVVAQYRVGGRPYVGLAGLTAEGQLDVSFGDGGFIMAPFGQGVSAVPVEVVACADDGFIVLAEDRSQAVNHPLLARYKHDGSLDTCFGEGGIVRLKLKGPTAYDEPYGLIQQQDGKILIAVTRFDEQAESCGLLVRVAACGALDDCFHDGGVWQLPLRDEPHVWLEGVTELADGRIVAWGATDGEGLVVRMGRDGMLDPTFGTGGISRVTAPRGKNRVGVEFYDVIERVNGSLILCGSTDRLPYAAVTGHMNADGGLDPAFNGGEVHLTPAASGARWVHCQPGGESGSVAAGLTGIPYDAKETEFFVGRFQADGVLDPKFGDGGLKRTNIEAGADVARCALAPDSQRLILGGTANTDHAVGKSYLVCYFV</sequence>
<dbReference type="EMBL" id="QANO01000142">
    <property type="protein sequence ID" value="PTU50587.1"/>
    <property type="molecule type" value="Genomic_DNA"/>
</dbReference>
<organism evidence="1 2">
    <name type="scientific">Pseudomonas plecoglossicida</name>
    <dbReference type="NCBI Taxonomy" id="70775"/>
    <lineage>
        <taxon>Bacteria</taxon>
        <taxon>Pseudomonadati</taxon>
        <taxon>Pseudomonadota</taxon>
        <taxon>Gammaproteobacteria</taxon>
        <taxon>Pseudomonadales</taxon>
        <taxon>Pseudomonadaceae</taxon>
        <taxon>Pseudomonas</taxon>
    </lineage>
</organism>
<dbReference type="NCBIfam" id="TIGR02608">
    <property type="entry name" value="delta_60_rpt"/>
    <property type="match status" value="4"/>
</dbReference>
<proteinExistence type="predicted"/>
<dbReference type="Pfam" id="PF17164">
    <property type="entry name" value="DUF5122"/>
    <property type="match status" value="1"/>
</dbReference>
<evidence type="ECO:0000313" key="1">
    <source>
        <dbReference type="EMBL" id="PTU50587.1"/>
    </source>
</evidence>
<accession>A0A2R7UEG5</accession>
<name>A0A2R7UEG5_PSEDL</name>
<dbReference type="Gene3D" id="2.80.10.50">
    <property type="match status" value="2"/>
</dbReference>
<dbReference type="InterPro" id="IPR013431">
    <property type="entry name" value="Delta_60_rpt"/>
</dbReference>
<comment type="caution">
    <text evidence="1">The sequence shown here is derived from an EMBL/GenBank/DDBJ whole genome shotgun (WGS) entry which is preliminary data.</text>
</comment>